<dbReference type="EMBL" id="KN824391">
    <property type="protein sequence ID" value="KIM21158.1"/>
    <property type="molecule type" value="Genomic_DNA"/>
</dbReference>
<dbReference type="STRING" id="933852.A0A0C2W3Y0"/>
<evidence type="ECO:0000256" key="2">
    <source>
        <dbReference type="ARBA" id="ARBA00023134"/>
    </source>
</evidence>
<dbReference type="SUPFAM" id="SSF52540">
    <property type="entry name" value="P-loop containing nucleoside triphosphate hydrolases"/>
    <property type="match status" value="1"/>
</dbReference>
<sequence>MREIRRRPHGPHGQCAGKTTLVGALANTNIVPHQLLSMRDPGNFSIEVDGRTVILDLWDTIADEDYERAKTRLCAYHGSAVVVLGFAIHAQQSFQTIRNKWYPEILHFVGCTCDIRKKKEANLITPDQGQLLANELGAMEYLECSAMRFKSIAMVQEVLGRLALSWDPTVPNRL</sequence>
<dbReference type="AlphaFoldDB" id="A0A0C2W3Y0"/>
<gene>
    <name evidence="3" type="ORF">M408DRAFT_29779</name>
</gene>
<dbReference type="OrthoDB" id="5976022at2759"/>
<dbReference type="Pfam" id="PF00071">
    <property type="entry name" value="Ras"/>
    <property type="match status" value="1"/>
</dbReference>
<keyword evidence="2" id="KW-0342">GTP-binding</keyword>
<evidence type="ECO:0000256" key="1">
    <source>
        <dbReference type="ARBA" id="ARBA00022741"/>
    </source>
</evidence>
<accession>A0A0C2W3Y0</accession>
<dbReference type="HOGENOM" id="CLU_041217_21_2_1"/>
<name>A0A0C2W3Y0_SERVB</name>
<evidence type="ECO:0000313" key="4">
    <source>
        <dbReference type="Proteomes" id="UP000054097"/>
    </source>
</evidence>
<dbReference type="SMART" id="SM00174">
    <property type="entry name" value="RHO"/>
    <property type="match status" value="1"/>
</dbReference>
<evidence type="ECO:0008006" key="5">
    <source>
        <dbReference type="Google" id="ProtNLM"/>
    </source>
</evidence>
<reference evidence="3 4" key="1">
    <citation type="submission" date="2014-04" db="EMBL/GenBank/DDBJ databases">
        <authorList>
            <consortium name="DOE Joint Genome Institute"/>
            <person name="Kuo A."/>
            <person name="Zuccaro A."/>
            <person name="Kohler A."/>
            <person name="Nagy L.G."/>
            <person name="Floudas D."/>
            <person name="Copeland A."/>
            <person name="Barry K.W."/>
            <person name="Cichocki N."/>
            <person name="Veneault-Fourrey C."/>
            <person name="LaButti K."/>
            <person name="Lindquist E.A."/>
            <person name="Lipzen A."/>
            <person name="Lundell T."/>
            <person name="Morin E."/>
            <person name="Murat C."/>
            <person name="Sun H."/>
            <person name="Tunlid A."/>
            <person name="Henrissat B."/>
            <person name="Grigoriev I.V."/>
            <person name="Hibbett D.S."/>
            <person name="Martin F."/>
            <person name="Nordberg H.P."/>
            <person name="Cantor M.N."/>
            <person name="Hua S.X."/>
        </authorList>
    </citation>
    <scope>NUCLEOTIDE SEQUENCE [LARGE SCALE GENOMIC DNA]</scope>
    <source>
        <strain evidence="3 4">MAFF 305830</strain>
    </source>
</reference>
<dbReference type="PANTHER" id="PTHR24072">
    <property type="entry name" value="RHO FAMILY GTPASE"/>
    <property type="match status" value="1"/>
</dbReference>
<protein>
    <recommendedName>
        <fullName evidence="5">G domain-containing protein</fullName>
    </recommendedName>
</protein>
<dbReference type="InterPro" id="IPR003578">
    <property type="entry name" value="Small_GTPase_Rho"/>
</dbReference>
<evidence type="ECO:0000313" key="3">
    <source>
        <dbReference type="EMBL" id="KIM21158.1"/>
    </source>
</evidence>
<dbReference type="Proteomes" id="UP000054097">
    <property type="component" value="Unassembled WGS sequence"/>
</dbReference>
<dbReference type="InterPro" id="IPR001806">
    <property type="entry name" value="Small_GTPase"/>
</dbReference>
<proteinExistence type="predicted"/>
<reference evidence="4" key="2">
    <citation type="submission" date="2015-01" db="EMBL/GenBank/DDBJ databases">
        <title>Evolutionary Origins and Diversification of the Mycorrhizal Mutualists.</title>
        <authorList>
            <consortium name="DOE Joint Genome Institute"/>
            <consortium name="Mycorrhizal Genomics Consortium"/>
            <person name="Kohler A."/>
            <person name="Kuo A."/>
            <person name="Nagy L.G."/>
            <person name="Floudas D."/>
            <person name="Copeland A."/>
            <person name="Barry K.W."/>
            <person name="Cichocki N."/>
            <person name="Veneault-Fourrey C."/>
            <person name="LaButti K."/>
            <person name="Lindquist E.A."/>
            <person name="Lipzen A."/>
            <person name="Lundell T."/>
            <person name="Morin E."/>
            <person name="Murat C."/>
            <person name="Riley R."/>
            <person name="Ohm R."/>
            <person name="Sun H."/>
            <person name="Tunlid A."/>
            <person name="Henrissat B."/>
            <person name="Grigoriev I.V."/>
            <person name="Hibbett D.S."/>
            <person name="Martin F."/>
        </authorList>
    </citation>
    <scope>NUCLEOTIDE SEQUENCE [LARGE SCALE GENOMIC DNA]</scope>
    <source>
        <strain evidence="4">MAFF 305830</strain>
    </source>
</reference>
<keyword evidence="1" id="KW-0547">Nucleotide-binding</keyword>
<dbReference type="GO" id="GO:0007264">
    <property type="term" value="P:small GTPase-mediated signal transduction"/>
    <property type="evidence" value="ECO:0007669"/>
    <property type="project" value="InterPro"/>
</dbReference>
<dbReference type="GO" id="GO:0003924">
    <property type="term" value="F:GTPase activity"/>
    <property type="evidence" value="ECO:0007669"/>
    <property type="project" value="InterPro"/>
</dbReference>
<dbReference type="Gene3D" id="3.40.50.300">
    <property type="entry name" value="P-loop containing nucleotide triphosphate hydrolases"/>
    <property type="match status" value="1"/>
</dbReference>
<dbReference type="GO" id="GO:0005525">
    <property type="term" value="F:GTP binding"/>
    <property type="evidence" value="ECO:0007669"/>
    <property type="project" value="UniProtKB-KW"/>
</dbReference>
<keyword evidence="4" id="KW-1185">Reference proteome</keyword>
<organism evidence="3 4">
    <name type="scientific">Serendipita vermifera MAFF 305830</name>
    <dbReference type="NCBI Taxonomy" id="933852"/>
    <lineage>
        <taxon>Eukaryota</taxon>
        <taxon>Fungi</taxon>
        <taxon>Dikarya</taxon>
        <taxon>Basidiomycota</taxon>
        <taxon>Agaricomycotina</taxon>
        <taxon>Agaricomycetes</taxon>
        <taxon>Sebacinales</taxon>
        <taxon>Serendipitaceae</taxon>
        <taxon>Serendipita</taxon>
    </lineage>
</organism>
<dbReference type="InterPro" id="IPR027417">
    <property type="entry name" value="P-loop_NTPase"/>
</dbReference>